<dbReference type="Pfam" id="PF03695">
    <property type="entry name" value="UPF0149"/>
    <property type="match status" value="1"/>
</dbReference>
<dbReference type="PANTHER" id="PTHR37528:SF1">
    <property type="entry name" value="UPF0149 PROTEIN YGFB"/>
    <property type="match status" value="1"/>
</dbReference>
<evidence type="ECO:0000313" key="2">
    <source>
        <dbReference type="EMBL" id="GAA6168026.1"/>
    </source>
</evidence>
<evidence type="ECO:0000313" key="3">
    <source>
        <dbReference type="Proteomes" id="UP001465153"/>
    </source>
</evidence>
<evidence type="ECO:0000256" key="1">
    <source>
        <dbReference type="ARBA" id="ARBA00038308"/>
    </source>
</evidence>
<dbReference type="RefSeq" id="WP_353302692.1">
    <property type="nucleotide sequence ID" value="NZ_BAABWN010000005.1"/>
</dbReference>
<dbReference type="Gene3D" id="1.20.120.740">
    <property type="entry name" value="YgfB uncharacterised protein family UPF0149, PF03695"/>
    <property type="match status" value="1"/>
</dbReference>
<dbReference type="EMBL" id="BAABWN010000005">
    <property type="protein sequence ID" value="GAA6168026.1"/>
    <property type="molecule type" value="Genomic_DNA"/>
</dbReference>
<organism evidence="2 3">
    <name type="scientific">Sessilibacter corallicola</name>
    <dbReference type="NCBI Taxonomy" id="2904075"/>
    <lineage>
        <taxon>Bacteria</taxon>
        <taxon>Pseudomonadati</taxon>
        <taxon>Pseudomonadota</taxon>
        <taxon>Gammaproteobacteria</taxon>
        <taxon>Cellvibrionales</taxon>
        <taxon>Cellvibrionaceae</taxon>
        <taxon>Sessilibacter</taxon>
    </lineage>
</organism>
<comment type="similarity">
    <text evidence="1">Belongs to the UPF0149 family.</text>
</comment>
<proteinExistence type="inferred from homology"/>
<dbReference type="InterPro" id="IPR036255">
    <property type="entry name" value="YgfB-like_sf"/>
</dbReference>
<dbReference type="SUPFAM" id="SSF101327">
    <property type="entry name" value="YgfB-like"/>
    <property type="match status" value="1"/>
</dbReference>
<dbReference type="Proteomes" id="UP001465153">
    <property type="component" value="Unassembled WGS sequence"/>
</dbReference>
<dbReference type="PANTHER" id="PTHR37528">
    <property type="entry name" value="UPF0149 PROTEIN YGFB"/>
    <property type="match status" value="1"/>
</dbReference>
<keyword evidence="3" id="KW-1185">Reference proteome</keyword>
<comment type="caution">
    <text evidence="2">The sequence shown here is derived from an EMBL/GenBank/DDBJ whole genome shotgun (WGS) entry which is preliminary data.</text>
</comment>
<sequence length="194" mass="21565">MADDFQPISFDELSQILIHHSALASTSEIHGFLVGTLCQRASESDWILGAQTLLEIDLNNIDNLMVMLKTLHQQVGAALEEGQFDFELFLPDSETPLPLQVEALTEWINGFLSGLVSQANSDADGFISKPQETRELILDLSKISEATATSDSTEDERDFIEICEYVKVAVLNIYENFGPETPKQDKPKVAKLIH</sequence>
<name>A0ABQ0A8Q3_9GAMM</name>
<gene>
    <name evidence="2" type="ORF">NBRC116591_18370</name>
</gene>
<accession>A0ABQ0A8Q3</accession>
<dbReference type="InterPro" id="IPR011978">
    <property type="entry name" value="YgfB-like"/>
</dbReference>
<reference evidence="2 3" key="1">
    <citation type="submission" date="2024-04" db="EMBL/GenBank/DDBJ databases">
        <title>Draft genome sequence of Sessilibacter corallicola NBRC 116591.</title>
        <authorList>
            <person name="Miyakawa T."/>
            <person name="Kusuya Y."/>
            <person name="Miura T."/>
        </authorList>
    </citation>
    <scope>NUCLEOTIDE SEQUENCE [LARGE SCALE GENOMIC DNA]</scope>
    <source>
        <strain evidence="2 3">KU-00831-HH</strain>
    </source>
</reference>
<protein>
    <submittedName>
        <fullName evidence="2">UPF0149 family protein</fullName>
    </submittedName>
</protein>